<dbReference type="InterPro" id="IPR028976">
    <property type="entry name" value="CheC-like_sf"/>
</dbReference>
<sequence>MPDVLSQEEIDRLLAALSQGEVNIEEVKKEGEEKKIRTYDFLRPQKFSKEQIRTVQMIHENFARSVSTYLSGKLRSFTSVNVVGIDQLTYDEYMKSIGNPSFITIFTARELVGSAIFNMSLEIFYGILDVLLGGPGEPGDVKRIPTEIEMGIIKKEVVNLLTALSQAWMSVHPFIPVVESTETNPQFVQIVPSSEMVLAITFFVSFGKVEGYMSLCWPSSVIEPIGEKLTTQSWFKVKQKEITEEHVGKLKENLQRTKIDVIAIIGETVLTLGEILTLEVGDVIRLKEHYDEPIRVEVNGRTKFLGKPGQYKGNYAVKITEVIEEPKEEGEEA</sequence>
<keyword evidence="12" id="KW-0282">Flagellum</keyword>
<dbReference type="SUPFAM" id="SSF101801">
    <property type="entry name" value="Surface presentation of antigens (SPOA)"/>
    <property type="match status" value="1"/>
</dbReference>
<dbReference type="GO" id="GO:0050918">
    <property type="term" value="P:positive chemotaxis"/>
    <property type="evidence" value="ECO:0007669"/>
    <property type="project" value="TreeGrafter"/>
</dbReference>
<feature type="domain" description="Flagellar motor switch protein FliN-like C-terminal" evidence="11">
    <location>
        <begin position="253"/>
        <end position="323"/>
    </location>
</feature>
<comment type="similarity">
    <text evidence="3">Belongs to the FliM family.</text>
</comment>
<dbReference type="Gene3D" id="3.40.1550.10">
    <property type="entry name" value="CheC-like"/>
    <property type="match status" value="1"/>
</dbReference>
<keyword evidence="8" id="KW-0472">Membrane</keyword>
<dbReference type="Gene3D" id="2.30.330.10">
    <property type="entry name" value="SpoA-like"/>
    <property type="match status" value="1"/>
</dbReference>
<evidence type="ECO:0000256" key="4">
    <source>
        <dbReference type="ARBA" id="ARBA00021898"/>
    </source>
</evidence>
<comment type="caution">
    <text evidence="12">The sequence shown here is derived from an EMBL/GenBank/DDBJ whole genome shotgun (WGS) entry which is preliminary data.</text>
</comment>
<comment type="subcellular location">
    <subcellularLocation>
        <location evidence="1">Bacterial flagellum basal body</location>
    </subcellularLocation>
    <subcellularLocation>
        <location evidence="2">Cell membrane</location>
        <topology evidence="2">Peripheral membrane protein</topology>
    </subcellularLocation>
</comment>
<evidence type="ECO:0000313" key="12">
    <source>
        <dbReference type="EMBL" id="HGU53992.1"/>
    </source>
</evidence>
<protein>
    <recommendedName>
        <fullName evidence="4 10">Flagellar motor switch protein FliM</fullName>
    </recommendedName>
</protein>
<reference evidence="12" key="1">
    <citation type="journal article" date="2020" name="mSystems">
        <title>Genome- and Community-Level Interaction Insights into Carbon Utilization and Element Cycling Functions of Hydrothermarchaeota in Hydrothermal Sediment.</title>
        <authorList>
            <person name="Zhou Z."/>
            <person name="Liu Y."/>
            <person name="Xu W."/>
            <person name="Pan J."/>
            <person name="Luo Z.H."/>
            <person name="Li M."/>
        </authorList>
    </citation>
    <scope>NUCLEOTIDE SEQUENCE [LARGE SCALE GENOMIC DNA]</scope>
    <source>
        <strain evidence="12">SpSt-61</strain>
    </source>
</reference>
<dbReference type="PIRSF" id="PIRSF002888">
    <property type="entry name" value="FliM"/>
    <property type="match status" value="1"/>
</dbReference>
<dbReference type="GO" id="GO:0005886">
    <property type="term" value="C:plasma membrane"/>
    <property type="evidence" value="ECO:0007669"/>
    <property type="project" value="UniProtKB-SubCell"/>
</dbReference>
<dbReference type="GO" id="GO:0003774">
    <property type="term" value="F:cytoskeletal motor activity"/>
    <property type="evidence" value="ECO:0007669"/>
    <property type="project" value="InterPro"/>
</dbReference>
<organism evidence="12">
    <name type="scientific">Fervidobacterium pennivorans</name>
    <dbReference type="NCBI Taxonomy" id="93466"/>
    <lineage>
        <taxon>Bacteria</taxon>
        <taxon>Thermotogati</taxon>
        <taxon>Thermotogota</taxon>
        <taxon>Thermotogae</taxon>
        <taxon>Thermotogales</taxon>
        <taxon>Fervidobacteriaceae</taxon>
        <taxon>Fervidobacterium</taxon>
    </lineage>
</organism>
<dbReference type="InterPro" id="IPR036429">
    <property type="entry name" value="SpoA-like_sf"/>
</dbReference>
<dbReference type="Pfam" id="PF01052">
    <property type="entry name" value="FliMN_C"/>
    <property type="match status" value="1"/>
</dbReference>
<evidence type="ECO:0000256" key="8">
    <source>
        <dbReference type="ARBA" id="ARBA00023136"/>
    </source>
</evidence>
<keyword evidence="7" id="KW-0283">Flagellar rotation</keyword>
<keyword evidence="9" id="KW-0975">Bacterial flagellum</keyword>
<keyword evidence="6" id="KW-0145">Chemotaxis</keyword>
<evidence type="ECO:0000259" key="11">
    <source>
        <dbReference type="Pfam" id="PF01052"/>
    </source>
</evidence>
<evidence type="ECO:0000256" key="9">
    <source>
        <dbReference type="ARBA" id="ARBA00023143"/>
    </source>
</evidence>
<keyword evidence="12" id="KW-0966">Cell projection</keyword>
<evidence type="ECO:0000256" key="6">
    <source>
        <dbReference type="ARBA" id="ARBA00022500"/>
    </source>
</evidence>
<dbReference type="AlphaFoldDB" id="A0A7V4KF68"/>
<dbReference type="PANTHER" id="PTHR30034">
    <property type="entry name" value="FLAGELLAR MOTOR SWITCH PROTEIN FLIM"/>
    <property type="match status" value="1"/>
</dbReference>
<name>A0A7V4KF68_FERPE</name>
<proteinExistence type="inferred from homology"/>
<dbReference type="InterPro" id="IPR001543">
    <property type="entry name" value="FliN-like_C"/>
</dbReference>
<dbReference type="PRINTS" id="PR00955">
    <property type="entry name" value="FLGMOTORFLIM"/>
</dbReference>
<dbReference type="CDD" id="cd17908">
    <property type="entry name" value="FliM"/>
    <property type="match status" value="1"/>
</dbReference>
<keyword evidence="5" id="KW-1003">Cell membrane</keyword>
<dbReference type="SUPFAM" id="SSF103039">
    <property type="entry name" value="CheC-like"/>
    <property type="match status" value="1"/>
</dbReference>
<dbReference type="InterPro" id="IPR001689">
    <property type="entry name" value="Flag_FliM"/>
</dbReference>
<accession>A0A7V4KF68</accession>
<evidence type="ECO:0000256" key="10">
    <source>
        <dbReference type="NCBIfam" id="TIGR01397"/>
    </source>
</evidence>
<keyword evidence="12" id="KW-0969">Cilium</keyword>
<dbReference type="GO" id="GO:0071978">
    <property type="term" value="P:bacterial-type flagellum-dependent swarming motility"/>
    <property type="evidence" value="ECO:0007669"/>
    <property type="project" value="TreeGrafter"/>
</dbReference>
<dbReference type="GO" id="GO:0009425">
    <property type="term" value="C:bacterial-type flagellum basal body"/>
    <property type="evidence" value="ECO:0007669"/>
    <property type="project" value="UniProtKB-SubCell"/>
</dbReference>
<evidence type="ECO:0000256" key="2">
    <source>
        <dbReference type="ARBA" id="ARBA00004202"/>
    </source>
</evidence>
<evidence type="ECO:0000256" key="7">
    <source>
        <dbReference type="ARBA" id="ARBA00022779"/>
    </source>
</evidence>
<gene>
    <name evidence="12" type="primary">fliM</name>
    <name evidence="12" type="ORF">ENT78_10815</name>
</gene>
<evidence type="ECO:0000256" key="3">
    <source>
        <dbReference type="ARBA" id="ARBA00011049"/>
    </source>
</evidence>
<dbReference type="PANTHER" id="PTHR30034:SF6">
    <property type="entry name" value="YOP PROTEINS TRANSLOCATION PROTEIN Q"/>
    <property type="match status" value="1"/>
</dbReference>
<evidence type="ECO:0000256" key="5">
    <source>
        <dbReference type="ARBA" id="ARBA00022475"/>
    </source>
</evidence>
<dbReference type="EMBL" id="DSZZ01000501">
    <property type="protein sequence ID" value="HGU53992.1"/>
    <property type="molecule type" value="Genomic_DNA"/>
</dbReference>
<dbReference type="NCBIfam" id="TIGR01397">
    <property type="entry name" value="fliM_switch"/>
    <property type="match status" value="1"/>
</dbReference>
<dbReference type="Pfam" id="PF02154">
    <property type="entry name" value="FliM"/>
    <property type="match status" value="1"/>
</dbReference>
<evidence type="ECO:0000256" key="1">
    <source>
        <dbReference type="ARBA" id="ARBA00004117"/>
    </source>
</evidence>